<dbReference type="AlphaFoldDB" id="A0A7J7HY45"/>
<dbReference type="Proteomes" id="UP000593564">
    <property type="component" value="Unassembled WGS sequence"/>
</dbReference>
<accession>A0A7J7HY45</accession>
<dbReference type="EMBL" id="JACBKZ010000002">
    <property type="protein sequence ID" value="KAF5957056.1"/>
    <property type="molecule type" value="Genomic_DNA"/>
</dbReference>
<sequence>MSYFDEDVGSLHQVDTSLFCFQKIQASVSSANQSGILPEWSMFSYSKLCISSS</sequence>
<reference evidence="2" key="1">
    <citation type="journal article" date="2020" name="Nat. Commun.">
        <title>Genome assembly of wild tea tree DASZ reveals pedigree and selection history of tea varieties.</title>
        <authorList>
            <person name="Zhang W."/>
            <person name="Zhang Y."/>
            <person name="Qiu H."/>
            <person name="Guo Y."/>
            <person name="Wan H."/>
            <person name="Zhang X."/>
            <person name="Scossa F."/>
            <person name="Alseekh S."/>
            <person name="Zhang Q."/>
            <person name="Wang P."/>
            <person name="Xu L."/>
            <person name="Schmidt M.H."/>
            <person name="Jia X."/>
            <person name="Li D."/>
            <person name="Zhu A."/>
            <person name="Guo F."/>
            <person name="Chen W."/>
            <person name="Ni D."/>
            <person name="Usadel B."/>
            <person name="Fernie A.R."/>
            <person name="Wen W."/>
        </authorList>
    </citation>
    <scope>NUCLEOTIDE SEQUENCE [LARGE SCALE GENOMIC DNA]</scope>
    <source>
        <strain evidence="2">cv. G240</strain>
    </source>
</reference>
<gene>
    <name evidence="1" type="ORF">HYC85_004281</name>
</gene>
<comment type="caution">
    <text evidence="1">The sequence shown here is derived from an EMBL/GenBank/DDBJ whole genome shotgun (WGS) entry which is preliminary data.</text>
</comment>
<keyword evidence="2" id="KW-1185">Reference proteome</keyword>
<protein>
    <submittedName>
        <fullName evidence="1">Uncharacterized protein</fullName>
    </submittedName>
</protein>
<evidence type="ECO:0000313" key="2">
    <source>
        <dbReference type="Proteomes" id="UP000593564"/>
    </source>
</evidence>
<reference evidence="1 2" key="2">
    <citation type="submission" date="2020-07" db="EMBL/GenBank/DDBJ databases">
        <title>Genome assembly of wild tea tree DASZ reveals pedigree and selection history of tea varieties.</title>
        <authorList>
            <person name="Zhang W."/>
        </authorList>
    </citation>
    <scope>NUCLEOTIDE SEQUENCE [LARGE SCALE GENOMIC DNA]</scope>
    <source>
        <strain evidence="2">cv. G240</strain>
        <tissue evidence="1">Leaf</tissue>
    </source>
</reference>
<proteinExistence type="predicted"/>
<evidence type="ECO:0000313" key="1">
    <source>
        <dbReference type="EMBL" id="KAF5957056.1"/>
    </source>
</evidence>
<name>A0A7J7HY45_CAMSI</name>
<organism evidence="1 2">
    <name type="scientific">Camellia sinensis</name>
    <name type="common">Tea plant</name>
    <name type="synonym">Thea sinensis</name>
    <dbReference type="NCBI Taxonomy" id="4442"/>
    <lineage>
        <taxon>Eukaryota</taxon>
        <taxon>Viridiplantae</taxon>
        <taxon>Streptophyta</taxon>
        <taxon>Embryophyta</taxon>
        <taxon>Tracheophyta</taxon>
        <taxon>Spermatophyta</taxon>
        <taxon>Magnoliopsida</taxon>
        <taxon>eudicotyledons</taxon>
        <taxon>Gunneridae</taxon>
        <taxon>Pentapetalae</taxon>
        <taxon>asterids</taxon>
        <taxon>Ericales</taxon>
        <taxon>Theaceae</taxon>
        <taxon>Camellia</taxon>
    </lineage>
</organism>